<dbReference type="RefSeq" id="WP_165131728.1">
    <property type="nucleotide sequence ID" value="NZ_CP049249.1"/>
</dbReference>
<dbReference type="SMART" id="SM00052">
    <property type="entry name" value="EAL"/>
    <property type="match status" value="1"/>
</dbReference>
<feature type="transmembrane region" description="Helical" evidence="1">
    <location>
        <begin position="58"/>
        <end position="77"/>
    </location>
</feature>
<dbReference type="InterPro" id="IPR035919">
    <property type="entry name" value="EAL_sf"/>
</dbReference>
<feature type="transmembrane region" description="Helical" evidence="1">
    <location>
        <begin position="150"/>
        <end position="168"/>
    </location>
</feature>
<evidence type="ECO:0000259" key="2">
    <source>
        <dbReference type="PROSITE" id="PS50883"/>
    </source>
</evidence>
<dbReference type="InterPro" id="IPR000160">
    <property type="entry name" value="GGDEF_dom"/>
</dbReference>
<evidence type="ECO:0000256" key="1">
    <source>
        <dbReference type="SAM" id="Phobius"/>
    </source>
</evidence>
<dbReference type="InterPro" id="IPR050706">
    <property type="entry name" value="Cyclic-di-GMP_PDE-like"/>
</dbReference>
<dbReference type="InterPro" id="IPR001633">
    <property type="entry name" value="EAL_dom"/>
</dbReference>
<dbReference type="CDD" id="cd01948">
    <property type="entry name" value="EAL"/>
    <property type="match status" value="1"/>
</dbReference>
<feature type="transmembrane region" description="Helical" evidence="1">
    <location>
        <begin position="35"/>
        <end position="52"/>
    </location>
</feature>
<dbReference type="EMBL" id="JACIEC010000008">
    <property type="protein sequence ID" value="MBB4145571.1"/>
    <property type="molecule type" value="Genomic_DNA"/>
</dbReference>
<dbReference type="PANTHER" id="PTHR33121">
    <property type="entry name" value="CYCLIC DI-GMP PHOSPHODIESTERASE PDEF"/>
    <property type="match status" value="1"/>
</dbReference>
<keyword evidence="1" id="KW-0812">Transmembrane</keyword>
<dbReference type="PANTHER" id="PTHR33121:SF71">
    <property type="entry name" value="OXYGEN SENSOR PROTEIN DOSP"/>
    <property type="match status" value="1"/>
</dbReference>
<dbReference type="Proteomes" id="UP000519897">
    <property type="component" value="Unassembled WGS sequence"/>
</dbReference>
<dbReference type="PROSITE" id="PS50887">
    <property type="entry name" value="GGDEF"/>
    <property type="match status" value="1"/>
</dbReference>
<dbReference type="NCBIfam" id="TIGR00254">
    <property type="entry name" value="GGDEF"/>
    <property type="match status" value="1"/>
</dbReference>
<dbReference type="SMART" id="SM00267">
    <property type="entry name" value="GGDEF"/>
    <property type="match status" value="1"/>
</dbReference>
<reference evidence="4 5" key="1">
    <citation type="submission" date="2020-08" db="EMBL/GenBank/DDBJ databases">
        <title>Genomic Encyclopedia of Type Strains, Phase IV (KMG-IV): sequencing the most valuable type-strain genomes for metagenomic binning, comparative biology and taxonomic classification.</title>
        <authorList>
            <person name="Goeker M."/>
        </authorList>
    </citation>
    <scope>NUCLEOTIDE SEQUENCE [LARGE SCALE GENOMIC DNA]</scope>
    <source>
        <strain evidence="4 5">DSM 29514</strain>
    </source>
</reference>
<dbReference type="SUPFAM" id="SSF55073">
    <property type="entry name" value="Nucleotide cyclase"/>
    <property type="match status" value="1"/>
</dbReference>
<accession>A0A7W6LM17</accession>
<protein>
    <submittedName>
        <fullName evidence="4">Diguanylate cyclase (GGDEF)-like protein</fullName>
    </submittedName>
</protein>
<dbReference type="Gene3D" id="3.30.70.270">
    <property type="match status" value="1"/>
</dbReference>
<evidence type="ECO:0000313" key="5">
    <source>
        <dbReference type="Proteomes" id="UP000519897"/>
    </source>
</evidence>
<sequence>MLRRYASKIISELKVPNHNPVLNVSQFEALSKQVPLLYFILLVNMTSLALTHAGSAPFWMVVGLPIVFAILCVRRAAQWISYRNKVISPDFAYRKLRSTNILAAPIAVFCTWWSISLLPYGDAYQKAHVAFFMAITVIGIIFCLMHLRSAALVVAVTVNIPFMVAMFLTGEPTFIATGVNVALVTGAMIAIVVTHYRDFRQLNESRLVLLEQQKALQALSDENLRLANLDSLTEIPNRRNFFNVLTEVFGTAERNTKPICVGVIDLDGFKPINDMYGHAAGDKVLIEVARRLKELEQDDLSFYRLGGDEFGMICTGDCSEERLTRLGEQLCSSIAERMPVGGNTVQVTGSMGVAIYPDVGRDGQDLYERADYALYTAKRYQRAGVVIFNAAQAQSLDRQKQVEEALMAADLDRELTLEYQPIYNIQAHHCIGFEALARWRSPGLGRVSPAEFIPIAEHTGRISLVTRTLLRQALEEAKSWPENAILSFNLSPLDLASPDSILKIVALVEQSSFDAKRINFEITESAVIRDFEQATQSITLLKRLGAGISLDDFGTGYSSLNHVHKLPLSKIKIDGSFVSEVHERPASAKIIRTMLSLCGELGLGAIVEGVESEAELEVLREMGVQYVQGFHFSRPLTPDDARTLILDDHGRNETVAQQKTA</sequence>
<dbReference type="SUPFAM" id="SSF141868">
    <property type="entry name" value="EAL domain-like"/>
    <property type="match status" value="1"/>
</dbReference>
<dbReference type="GO" id="GO:0071111">
    <property type="term" value="F:cyclic-guanylate-specific phosphodiesterase activity"/>
    <property type="evidence" value="ECO:0007669"/>
    <property type="project" value="InterPro"/>
</dbReference>
<keyword evidence="1" id="KW-1133">Transmembrane helix</keyword>
<name>A0A7W6LM17_9HYPH</name>
<evidence type="ECO:0000259" key="3">
    <source>
        <dbReference type="PROSITE" id="PS50887"/>
    </source>
</evidence>
<feature type="domain" description="EAL" evidence="2">
    <location>
        <begin position="399"/>
        <end position="649"/>
    </location>
</feature>
<dbReference type="AlphaFoldDB" id="A0A7W6LM17"/>
<dbReference type="CDD" id="cd01949">
    <property type="entry name" value="GGDEF"/>
    <property type="match status" value="1"/>
</dbReference>
<keyword evidence="1" id="KW-0472">Membrane</keyword>
<evidence type="ECO:0000313" key="4">
    <source>
        <dbReference type="EMBL" id="MBB4145571.1"/>
    </source>
</evidence>
<proteinExistence type="predicted"/>
<keyword evidence="5" id="KW-1185">Reference proteome</keyword>
<dbReference type="InterPro" id="IPR029787">
    <property type="entry name" value="Nucleotide_cyclase"/>
</dbReference>
<feature type="transmembrane region" description="Helical" evidence="1">
    <location>
        <begin position="98"/>
        <end position="115"/>
    </location>
</feature>
<feature type="transmembrane region" description="Helical" evidence="1">
    <location>
        <begin position="127"/>
        <end position="145"/>
    </location>
</feature>
<feature type="transmembrane region" description="Helical" evidence="1">
    <location>
        <begin position="174"/>
        <end position="196"/>
    </location>
</feature>
<dbReference type="Pfam" id="PF00563">
    <property type="entry name" value="EAL"/>
    <property type="match status" value="1"/>
</dbReference>
<dbReference type="PROSITE" id="PS50883">
    <property type="entry name" value="EAL"/>
    <property type="match status" value="1"/>
</dbReference>
<dbReference type="Pfam" id="PF00990">
    <property type="entry name" value="GGDEF"/>
    <property type="match status" value="1"/>
</dbReference>
<dbReference type="InterPro" id="IPR043128">
    <property type="entry name" value="Rev_trsase/Diguanyl_cyclase"/>
</dbReference>
<dbReference type="Gene3D" id="3.20.20.450">
    <property type="entry name" value="EAL domain"/>
    <property type="match status" value="1"/>
</dbReference>
<gene>
    <name evidence="4" type="ORF">GGQ72_004135</name>
</gene>
<comment type="caution">
    <text evidence="4">The sequence shown here is derived from an EMBL/GenBank/DDBJ whole genome shotgun (WGS) entry which is preliminary data.</text>
</comment>
<feature type="domain" description="GGDEF" evidence="3">
    <location>
        <begin position="257"/>
        <end position="390"/>
    </location>
</feature>
<organism evidence="4 5">
    <name type="scientific">Rhizobium rhizoryzae</name>
    <dbReference type="NCBI Taxonomy" id="451876"/>
    <lineage>
        <taxon>Bacteria</taxon>
        <taxon>Pseudomonadati</taxon>
        <taxon>Pseudomonadota</taxon>
        <taxon>Alphaproteobacteria</taxon>
        <taxon>Hyphomicrobiales</taxon>
        <taxon>Rhizobiaceae</taxon>
        <taxon>Rhizobium/Agrobacterium group</taxon>
        <taxon>Rhizobium</taxon>
    </lineage>
</organism>